<dbReference type="AlphaFoldDB" id="A0AAW9DXI8"/>
<protein>
    <recommendedName>
        <fullName evidence="3">Phage late control D family protein</fullName>
    </recommendedName>
</protein>
<accession>A0AAW9DXI8</accession>
<evidence type="ECO:0000313" key="1">
    <source>
        <dbReference type="EMBL" id="MDX5932697.1"/>
    </source>
</evidence>
<name>A0AAW9DXI8_ACIAO</name>
<sequence length="337" mass="34376">MSESATARMVSLAVTIDGMTVGGAIELELVQCGHFSADRFRVVFATGAVPGGAGYFAGLGSGVVSVGVGIGGGFLAGIGAGGGALLVGQIDNVAVDFGRGQAVVSGRDLSARLIDAEVTESFANQTASQIASQFAADAGLAAAVTATSTPVGQYYELAHTRTALALHSRHMTRWDLLAGLALTEQFALSVTGTTLNFAPVSDAVQTVLHYGQDFISLVVDRAVGLGTPKVTVASWNPKSKHAVSSSVGSSGGVTLVRPNLTQGEAAQLASAHQAELAAQAVLLRGSMPGDLSLMPGSVFVLAGTGTGFDTSYRIRTIERHVDVIGGFVQRFEALKVI</sequence>
<dbReference type="RefSeq" id="WP_319615549.1">
    <property type="nucleotide sequence ID" value="NZ_JAWXYB010000018.1"/>
</dbReference>
<dbReference type="SUPFAM" id="SSF69279">
    <property type="entry name" value="Phage tail proteins"/>
    <property type="match status" value="1"/>
</dbReference>
<proteinExistence type="predicted"/>
<dbReference type="EMBL" id="JAWXYB010000018">
    <property type="protein sequence ID" value="MDX5932697.1"/>
    <property type="molecule type" value="Genomic_DNA"/>
</dbReference>
<keyword evidence="2" id="KW-1185">Reference proteome</keyword>
<reference evidence="1 2" key="1">
    <citation type="submission" date="2023-11" db="EMBL/GenBank/DDBJ databases">
        <title>MicrobeMod: A computational toolkit for identifying prokaryotic methylation and restriction-modification with nanopore sequencing.</title>
        <authorList>
            <person name="Crits-Christoph A."/>
            <person name="Kang S.C."/>
            <person name="Lee H."/>
            <person name="Ostrov N."/>
        </authorList>
    </citation>
    <scope>NUCLEOTIDE SEQUENCE [LARGE SCALE GENOMIC DNA]</scope>
    <source>
        <strain evidence="1 2">DSMZ 700</strain>
    </source>
</reference>
<dbReference type="Proteomes" id="UP001279553">
    <property type="component" value="Unassembled WGS sequence"/>
</dbReference>
<evidence type="ECO:0000313" key="2">
    <source>
        <dbReference type="Proteomes" id="UP001279553"/>
    </source>
</evidence>
<comment type="caution">
    <text evidence="1">The sequence shown here is derived from an EMBL/GenBank/DDBJ whole genome shotgun (WGS) entry which is preliminary data.</text>
</comment>
<evidence type="ECO:0008006" key="3">
    <source>
        <dbReference type="Google" id="ProtNLM"/>
    </source>
</evidence>
<gene>
    <name evidence="1" type="ORF">SIL87_18250</name>
</gene>
<organism evidence="1 2">
    <name type="scientific">Acidiphilium acidophilum</name>
    <name type="common">Thiobacillus acidophilus</name>
    <dbReference type="NCBI Taxonomy" id="76588"/>
    <lineage>
        <taxon>Bacteria</taxon>
        <taxon>Pseudomonadati</taxon>
        <taxon>Pseudomonadota</taxon>
        <taxon>Alphaproteobacteria</taxon>
        <taxon>Acetobacterales</taxon>
        <taxon>Acidocellaceae</taxon>
        <taxon>Acidiphilium</taxon>
    </lineage>
</organism>